<proteinExistence type="predicted"/>
<reference evidence="1 2" key="1">
    <citation type="journal article" date="2024" name="G3 (Bethesda)">
        <title>Genome assembly of Hibiscus sabdariffa L. provides insights into metabolisms of medicinal natural products.</title>
        <authorList>
            <person name="Kim T."/>
        </authorList>
    </citation>
    <scope>NUCLEOTIDE SEQUENCE [LARGE SCALE GENOMIC DNA]</scope>
    <source>
        <strain evidence="1">TK-2024</strain>
        <tissue evidence="1">Old leaves</tissue>
    </source>
</reference>
<dbReference type="EMBL" id="JBBPBN010000740">
    <property type="protein sequence ID" value="KAK8482735.1"/>
    <property type="molecule type" value="Genomic_DNA"/>
</dbReference>
<dbReference type="Proteomes" id="UP001396334">
    <property type="component" value="Unassembled WGS sequence"/>
</dbReference>
<accession>A0ABR1ZPW3</accession>
<sequence length="454" mass="49403">MLSGGGASPTAIGRFEYGTGVAVRTTAIMSRSDIQERRSKRVLLTSSIGGGILHQERPLQYLKRWNADPAPVWYDPAYTCTDSTGTLLPCWLGANPFPSIPYTERKGGSAYGWLLLNLDLRFPLIPTCDRLILVMKVFSHPTGSFSLHGMKSSVQGVVGLFRGRPGFCLFSDSSCISFFESGAARSTTGSIDPSLLRCVRRRCSRSLFFAVVGRPDMERLVGGLGLSVAHRVIWGREAMVDFLLSAKTTCRLRKFVPLSVPWPNLARMFLEIGCLAVTFASDSASTHFVKYSVAATQQELVERALLEPPPADHIASGKAPNRVPSFLVAWAENYPFSRKFRISVNQGAPCRCSACTIPAPHPRSREILLIAFPALGSLFPFIPCLGEYECLSPGLLRFPGGKKVIASSLNEYALGPQEDHLSLSIQRSETASSVGDIGSPSLLSYLSHPGWALA</sequence>
<evidence type="ECO:0000313" key="1">
    <source>
        <dbReference type="EMBL" id="KAK8482735.1"/>
    </source>
</evidence>
<gene>
    <name evidence="1" type="ORF">V6N11_055071</name>
</gene>
<comment type="caution">
    <text evidence="1">The sequence shown here is derived from an EMBL/GenBank/DDBJ whole genome shotgun (WGS) entry which is preliminary data.</text>
</comment>
<evidence type="ECO:0000313" key="2">
    <source>
        <dbReference type="Proteomes" id="UP001396334"/>
    </source>
</evidence>
<organism evidence="1 2">
    <name type="scientific">Hibiscus sabdariffa</name>
    <name type="common">roselle</name>
    <dbReference type="NCBI Taxonomy" id="183260"/>
    <lineage>
        <taxon>Eukaryota</taxon>
        <taxon>Viridiplantae</taxon>
        <taxon>Streptophyta</taxon>
        <taxon>Embryophyta</taxon>
        <taxon>Tracheophyta</taxon>
        <taxon>Spermatophyta</taxon>
        <taxon>Magnoliopsida</taxon>
        <taxon>eudicotyledons</taxon>
        <taxon>Gunneridae</taxon>
        <taxon>Pentapetalae</taxon>
        <taxon>rosids</taxon>
        <taxon>malvids</taxon>
        <taxon>Malvales</taxon>
        <taxon>Malvaceae</taxon>
        <taxon>Malvoideae</taxon>
        <taxon>Hibiscus</taxon>
    </lineage>
</organism>
<keyword evidence="2" id="KW-1185">Reference proteome</keyword>
<name>A0ABR1ZPW3_9ROSI</name>
<protein>
    <submittedName>
        <fullName evidence="1">Uncharacterized protein</fullName>
    </submittedName>
</protein>